<dbReference type="EMBL" id="JAIWYP010000005">
    <property type="protein sequence ID" value="KAH3816156.1"/>
    <property type="molecule type" value="Genomic_DNA"/>
</dbReference>
<keyword evidence="2" id="KW-1185">Reference proteome</keyword>
<reference evidence="1" key="2">
    <citation type="submission" date="2020-11" db="EMBL/GenBank/DDBJ databases">
        <authorList>
            <person name="McCartney M.A."/>
            <person name="Auch B."/>
            <person name="Kono T."/>
            <person name="Mallez S."/>
            <person name="Becker A."/>
            <person name="Gohl D.M."/>
            <person name="Silverstein K.A.T."/>
            <person name="Koren S."/>
            <person name="Bechman K.B."/>
            <person name="Herman A."/>
            <person name="Abrahante J.E."/>
            <person name="Garbe J."/>
        </authorList>
    </citation>
    <scope>NUCLEOTIDE SEQUENCE</scope>
    <source>
        <strain evidence="1">Duluth1</strain>
        <tissue evidence="1">Whole animal</tissue>
    </source>
</reference>
<dbReference type="Proteomes" id="UP000828390">
    <property type="component" value="Unassembled WGS sequence"/>
</dbReference>
<evidence type="ECO:0000313" key="2">
    <source>
        <dbReference type="Proteomes" id="UP000828390"/>
    </source>
</evidence>
<comment type="caution">
    <text evidence="1">The sequence shown here is derived from an EMBL/GenBank/DDBJ whole genome shotgun (WGS) entry which is preliminary data.</text>
</comment>
<dbReference type="AlphaFoldDB" id="A0A9D4JKY8"/>
<sequence>MKKYTKTGEKNTEKQGLKSFIELRNRCKDKLLFIENNEYFPKDKKEEMVWNILTAVDEANAKASKPYFQNQLTKEIQQRAKDFYINHVLGSGSERAKEGNYFY</sequence>
<reference evidence="1" key="1">
    <citation type="journal article" date="2019" name="bioRxiv">
        <title>The Genome of the Zebra Mussel, Dreissena polymorpha: A Resource for Invasive Species Research.</title>
        <authorList>
            <person name="McCartney M.A."/>
            <person name="Auch B."/>
            <person name="Kono T."/>
            <person name="Mallez S."/>
            <person name="Zhang Y."/>
            <person name="Obille A."/>
            <person name="Becker A."/>
            <person name="Abrahante J.E."/>
            <person name="Garbe J."/>
            <person name="Badalamenti J.P."/>
            <person name="Herman A."/>
            <person name="Mangelson H."/>
            <person name="Liachko I."/>
            <person name="Sullivan S."/>
            <person name="Sone E.D."/>
            <person name="Koren S."/>
            <person name="Silverstein K.A.T."/>
            <person name="Beckman K.B."/>
            <person name="Gohl D.M."/>
        </authorList>
    </citation>
    <scope>NUCLEOTIDE SEQUENCE</scope>
    <source>
        <strain evidence="1">Duluth1</strain>
        <tissue evidence="1">Whole animal</tissue>
    </source>
</reference>
<name>A0A9D4JKY8_DREPO</name>
<evidence type="ECO:0000313" key="1">
    <source>
        <dbReference type="EMBL" id="KAH3816156.1"/>
    </source>
</evidence>
<gene>
    <name evidence="1" type="ORF">DPMN_117665</name>
</gene>
<organism evidence="1 2">
    <name type="scientific">Dreissena polymorpha</name>
    <name type="common">Zebra mussel</name>
    <name type="synonym">Mytilus polymorpha</name>
    <dbReference type="NCBI Taxonomy" id="45954"/>
    <lineage>
        <taxon>Eukaryota</taxon>
        <taxon>Metazoa</taxon>
        <taxon>Spiralia</taxon>
        <taxon>Lophotrochozoa</taxon>
        <taxon>Mollusca</taxon>
        <taxon>Bivalvia</taxon>
        <taxon>Autobranchia</taxon>
        <taxon>Heteroconchia</taxon>
        <taxon>Euheterodonta</taxon>
        <taxon>Imparidentia</taxon>
        <taxon>Neoheterodontei</taxon>
        <taxon>Myida</taxon>
        <taxon>Dreissenoidea</taxon>
        <taxon>Dreissenidae</taxon>
        <taxon>Dreissena</taxon>
    </lineage>
</organism>
<protein>
    <submittedName>
        <fullName evidence="1">Uncharacterized protein</fullName>
    </submittedName>
</protein>
<accession>A0A9D4JKY8</accession>
<proteinExistence type="predicted"/>